<proteinExistence type="predicted"/>
<dbReference type="PANTHER" id="PTHR31900:SF32">
    <property type="entry name" value="F-BOX_RNI_FBD-LIKE DOMAIN PROTEIN"/>
    <property type="match status" value="1"/>
</dbReference>
<dbReference type="SUPFAM" id="SSF81383">
    <property type="entry name" value="F-box domain"/>
    <property type="match status" value="1"/>
</dbReference>
<dbReference type="InterPro" id="IPR050232">
    <property type="entry name" value="FBL13/AtMIF1-like"/>
</dbReference>
<evidence type="ECO:0000313" key="3">
    <source>
        <dbReference type="EMBL" id="KAL3620520.1"/>
    </source>
</evidence>
<evidence type="ECO:0000313" key="4">
    <source>
        <dbReference type="Proteomes" id="UP001632038"/>
    </source>
</evidence>
<dbReference type="EMBL" id="JAVIJP010000066">
    <property type="protein sequence ID" value="KAL3620520.1"/>
    <property type="molecule type" value="Genomic_DNA"/>
</dbReference>
<gene>
    <name evidence="3" type="ORF">CASFOL_035432</name>
</gene>
<dbReference type="InterPro" id="IPR055357">
    <property type="entry name" value="LRR_At1g61320_AtMIF1"/>
</dbReference>
<dbReference type="AlphaFoldDB" id="A0ABD3BSL6"/>
<dbReference type="CDD" id="cd22160">
    <property type="entry name" value="F-box_AtFBL13-like"/>
    <property type="match status" value="1"/>
</dbReference>
<dbReference type="PANTHER" id="PTHR31900">
    <property type="entry name" value="F-BOX/RNI SUPERFAMILY PROTEIN-RELATED"/>
    <property type="match status" value="1"/>
</dbReference>
<feature type="region of interest" description="Disordered" evidence="1">
    <location>
        <begin position="1"/>
        <end position="23"/>
    </location>
</feature>
<evidence type="ECO:0000259" key="2">
    <source>
        <dbReference type="PROSITE" id="PS50181"/>
    </source>
</evidence>
<name>A0ABD3BSL6_9LAMI</name>
<sequence length="488" mass="56532">MREEGMNELGEEHEFNEREEFGGKESNLVENNGEMVSVSSSDERIKEISIDRLEMLPDYLLIHILSRLDTKKAAMTSVLSKRWQYLWTETPRLSFEKDSTDIEDTRELVTRIHRALVHRTCSYLDCLSISFTYDKCFASDVNVWVEFAVRNRVKEFWLRLGSCTDFFYTIPQVMYSCCSFTVLSLEGCILAPHGTIHWKYLTELSIDGVELHEHVIQKILSSCSVLSSLYIRECYGFERLDIYSQSLHCFSTDDCEDENSGLSIEISAPYLRQLFMSRWRVVRLPNIQSLIYAEIQFDLSLDGVTEEEMIDMMDFFEDIKHVKELKLGYRCIEVVSKLAENGWQLPKSTRERLTIEALRYEFSIPAIVLLLESSPKLESLVVLCYDDFAPEGSTWDLVGWDDLACDLQHLKTVELTNYADPNLNGEPLLTMGRILLKRATTLEKMVFDSTENLTESFAAKISQELHSYPRSSQKALVVFHQCKNNWQL</sequence>
<dbReference type="SMART" id="SM00579">
    <property type="entry name" value="FBD"/>
    <property type="match status" value="1"/>
</dbReference>
<dbReference type="Gene3D" id="3.80.10.10">
    <property type="entry name" value="Ribonuclease Inhibitor"/>
    <property type="match status" value="1"/>
</dbReference>
<protein>
    <recommendedName>
        <fullName evidence="2">F-box domain-containing protein</fullName>
    </recommendedName>
</protein>
<dbReference type="InterPro" id="IPR006566">
    <property type="entry name" value="FBD"/>
</dbReference>
<dbReference type="InterPro" id="IPR053781">
    <property type="entry name" value="F-box_AtFBL13-like"/>
</dbReference>
<organism evidence="3 4">
    <name type="scientific">Castilleja foliolosa</name>
    <dbReference type="NCBI Taxonomy" id="1961234"/>
    <lineage>
        <taxon>Eukaryota</taxon>
        <taxon>Viridiplantae</taxon>
        <taxon>Streptophyta</taxon>
        <taxon>Embryophyta</taxon>
        <taxon>Tracheophyta</taxon>
        <taxon>Spermatophyta</taxon>
        <taxon>Magnoliopsida</taxon>
        <taxon>eudicotyledons</taxon>
        <taxon>Gunneridae</taxon>
        <taxon>Pentapetalae</taxon>
        <taxon>asterids</taxon>
        <taxon>lamiids</taxon>
        <taxon>Lamiales</taxon>
        <taxon>Orobanchaceae</taxon>
        <taxon>Pedicularideae</taxon>
        <taxon>Castillejinae</taxon>
        <taxon>Castilleja</taxon>
    </lineage>
</organism>
<dbReference type="Pfam" id="PF23622">
    <property type="entry name" value="LRR_At1g61320_AtMIF1"/>
    <property type="match status" value="1"/>
</dbReference>
<reference evidence="4" key="1">
    <citation type="journal article" date="2024" name="IScience">
        <title>Strigolactones Initiate the Formation of Haustorium-like Structures in Castilleja.</title>
        <authorList>
            <person name="Buerger M."/>
            <person name="Peterson D."/>
            <person name="Chory J."/>
        </authorList>
    </citation>
    <scope>NUCLEOTIDE SEQUENCE [LARGE SCALE GENOMIC DNA]</scope>
</reference>
<dbReference type="InterPro" id="IPR036047">
    <property type="entry name" value="F-box-like_dom_sf"/>
</dbReference>
<dbReference type="Proteomes" id="UP001632038">
    <property type="component" value="Unassembled WGS sequence"/>
</dbReference>
<dbReference type="SUPFAM" id="SSF52047">
    <property type="entry name" value="RNI-like"/>
    <property type="match status" value="1"/>
</dbReference>
<feature type="domain" description="F-box" evidence="2">
    <location>
        <begin position="50"/>
        <end position="98"/>
    </location>
</feature>
<dbReference type="InterPro" id="IPR001810">
    <property type="entry name" value="F-box_dom"/>
</dbReference>
<dbReference type="Gene3D" id="1.20.1280.50">
    <property type="match status" value="1"/>
</dbReference>
<dbReference type="Pfam" id="PF00646">
    <property type="entry name" value="F-box"/>
    <property type="match status" value="1"/>
</dbReference>
<accession>A0ABD3BSL6</accession>
<keyword evidence="4" id="KW-1185">Reference proteome</keyword>
<dbReference type="PROSITE" id="PS50181">
    <property type="entry name" value="FBOX"/>
    <property type="match status" value="1"/>
</dbReference>
<evidence type="ECO:0000256" key="1">
    <source>
        <dbReference type="SAM" id="MobiDB-lite"/>
    </source>
</evidence>
<dbReference type="InterPro" id="IPR032675">
    <property type="entry name" value="LRR_dom_sf"/>
</dbReference>
<comment type="caution">
    <text evidence="3">The sequence shown here is derived from an EMBL/GenBank/DDBJ whole genome shotgun (WGS) entry which is preliminary data.</text>
</comment>